<dbReference type="Gene3D" id="3.40.50.300">
    <property type="entry name" value="P-loop containing nucleotide triphosphate hydrolases"/>
    <property type="match status" value="1"/>
</dbReference>
<evidence type="ECO:0000256" key="2">
    <source>
        <dbReference type="SAM" id="MobiDB-lite"/>
    </source>
</evidence>
<comment type="caution">
    <text evidence="3">The sequence shown here is derived from an EMBL/GenBank/DDBJ whole genome shotgun (WGS) entry which is preliminary data.</text>
</comment>
<name>A0A8H8DHS7_9FUNG</name>
<dbReference type="Proteomes" id="UP000673691">
    <property type="component" value="Unassembled WGS sequence"/>
</dbReference>
<dbReference type="SUPFAM" id="SSF57774">
    <property type="entry name" value="Microbial and mitochondrial ADK, insert 'zinc finger' domain"/>
    <property type="match status" value="1"/>
</dbReference>
<evidence type="ECO:0000313" key="4">
    <source>
        <dbReference type="Proteomes" id="UP000673691"/>
    </source>
</evidence>
<evidence type="ECO:0000256" key="1">
    <source>
        <dbReference type="ARBA" id="ARBA00007220"/>
    </source>
</evidence>
<reference evidence="3 4" key="1">
    <citation type="journal article" name="Sci. Rep.">
        <title>Genome-scale phylogenetic analyses confirm Olpidium as the closest living zoosporic fungus to the non-flagellated, terrestrial fungi.</title>
        <authorList>
            <person name="Chang Y."/>
            <person name="Rochon D."/>
            <person name="Sekimoto S."/>
            <person name="Wang Y."/>
            <person name="Chovatia M."/>
            <person name="Sandor L."/>
            <person name="Salamov A."/>
            <person name="Grigoriev I.V."/>
            <person name="Stajich J.E."/>
            <person name="Spatafora J.W."/>
        </authorList>
    </citation>
    <scope>NUCLEOTIDE SEQUENCE [LARGE SCALE GENOMIC DNA]</scope>
    <source>
        <strain evidence="3">S191</strain>
    </source>
</reference>
<feature type="region of interest" description="Disordered" evidence="2">
    <location>
        <begin position="1"/>
        <end position="60"/>
    </location>
</feature>
<accession>A0A8H8DHS7</accession>
<dbReference type="GO" id="GO:0004017">
    <property type="term" value="F:AMP kinase activity"/>
    <property type="evidence" value="ECO:0007669"/>
    <property type="project" value="InterPro"/>
</dbReference>
<feature type="non-terminal residue" evidence="3">
    <location>
        <position position="1"/>
    </location>
</feature>
<feature type="region of interest" description="Disordered" evidence="2">
    <location>
        <begin position="132"/>
        <end position="158"/>
    </location>
</feature>
<dbReference type="EMBL" id="JAEFCI010007344">
    <property type="protein sequence ID" value="KAG5459114.1"/>
    <property type="molecule type" value="Genomic_DNA"/>
</dbReference>
<keyword evidence="4" id="KW-1185">Reference proteome</keyword>
<dbReference type="InterPro" id="IPR036193">
    <property type="entry name" value="ADK_active_lid_dom_sf"/>
</dbReference>
<dbReference type="InterPro" id="IPR027417">
    <property type="entry name" value="P-loop_NTPase"/>
</dbReference>
<gene>
    <name evidence="3" type="ORF">BJ554DRAFT_527</name>
</gene>
<dbReference type="PANTHER" id="PTHR14919:SF0">
    <property type="entry name" value="SPERM FLAGELLAR PROTEIN 2"/>
    <property type="match status" value="1"/>
</dbReference>
<comment type="similarity">
    <text evidence="1">Belongs to the adenylate kinase family.</text>
</comment>
<proteinExistence type="inferred from homology"/>
<dbReference type="AlphaFoldDB" id="A0A8H8DHS7"/>
<organism evidence="3 4">
    <name type="scientific">Olpidium bornovanus</name>
    <dbReference type="NCBI Taxonomy" id="278681"/>
    <lineage>
        <taxon>Eukaryota</taxon>
        <taxon>Fungi</taxon>
        <taxon>Fungi incertae sedis</taxon>
        <taxon>Olpidiomycota</taxon>
        <taxon>Olpidiomycotina</taxon>
        <taxon>Olpidiomycetes</taxon>
        <taxon>Olpidiales</taxon>
        <taxon>Olpidiaceae</taxon>
        <taxon>Olpidium</taxon>
    </lineage>
</organism>
<evidence type="ECO:0000313" key="3">
    <source>
        <dbReference type="EMBL" id="KAG5459114.1"/>
    </source>
</evidence>
<feature type="region of interest" description="Disordered" evidence="2">
    <location>
        <begin position="233"/>
        <end position="262"/>
    </location>
</feature>
<dbReference type="PANTHER" id="PTHR14919">
    <property type="entry name" value="KPL2-RELATED"/>
    <property type="match status" value="1"/>
</dbReference>
<sequence>DAAQSDVATEGDSPKTPASRKSANLINGQQTPAHGPAAQPPAPSTPGGKKGTPPEKAGGTQRAVLGGKIQLAMMDSGSPDDTLLIGLVAENIKEAVSQNKSGWVLVGHWRHLAGDYASRWVYKRLRFRYEDPKPVKPGNLKRQGTAGKEKPSTPVKKKSMIAPTRYDPDEANAAPPTSGIDKLIYLDIDNETAFRRAAGRRVDPLTGNTYHLDLRPPPRDVPVRAAVLRGAAKQLPAKAPPPEKPGGVHGRLVPPDDDGNKDTQLQFQLAAFEDLIGPITDWYSRFQNLVVSPELRGRCAKARRSCVVVDQ</sequence>
<protein>
    <submittedName>
        <fullName evidence="3">Uncharacterized protein</fullName>
    </submittedName>
</protein>
<dbReference type="OrthoDB" id="62528at2759"/>
<feature type="compositionally biased region" description="Polar residues" evidence="2">
    <location>
        <begin position="19"/>
        <end position="28"/>
    </location>
</feature>
<dbReference type="InterPro" id="IPR052634">
    <property type="entry name" value="Sperm_flagellar-bone_growth"/>
</dbReference>